<proteinExistence type="inferred from homology"/>
<dbReference type="InterPro" id="IPR028606">
    <property type="entry name" value="Clp1"/>
</dbReference>
<dbReference type="InterPro" id="IPR038239">
    <property type="entry name" value="Clp1_N_sf"/>
</dbReference>
<evidence type="ECO:0000259" key="9">
    <source>
        <dbReference type="Pfam" id="PF16575"/>
    </source>
</evidence>
<comment type="function">
    <text evidence="6">Required for endonucleolytic cleavage during polyadenylation-dependent pre-mRNA 3'-end formation.</text>
</comment>
<name>A0ABD3T4J0_SINWO</name>
<dbReference type="InterPro" id="IPR027417">
    <property type="entry name" value="P-loop_NTPase"/>
</dbReference>
<evidence type="ECO:0000313" key="10">
    <source>
        <dbReference type="EMBL" id="KAL3831762.1"/>
    </source>
</evidence>
<dbReference type="InterPro" id="IPR032324">
    <property type="entry name" value="Clp1_N"/>
</dbReference>
<comment type="similarity">
    <text evidence="6">Belongs to the Clp1 family. Clp1 subfamily.</text>
</comment>
<dbReference type="InterPro" id="IPR045116">
    <property type="entry name" value="Clp1/Grc3"/>
</dbReference>
<dbReference type="InterPro" id="IPR032319">
    <property type="entry name" value="CLP1_P"/>
</dbReference>
<accession>A0ABD3T4J0</accession>
<feature type="domain" description="Clp1 C-terminal" evidence="7">
    <location>
        <begin position="308"/>
        <end position="419"/>
    </location>
</feature>
<comment type="subcellular location">
    <subcellularLocation>
        <location evidence="1 6">Nucleus</location>
    </subcellularLocation>
</comment>
<sequence length="421" mass="47236">MTEKDERVEEFKLEKDSEFRFELDEHSTVQLEVLDGMAEVFGTELVKARKYTFYKGAKVAVYTWHGCNIKLTGKTEVAYISKETPMVIYANMHAALEQMRVKAEKARVRGPRVMVVGPTDVGKSTVCKILLNYAVRLGRTPVFIDLDVGQNDISIPGTLGALTVERPADVEEGFNQCAPLVFHYGHNSPATNLKLYNILVSRIADVVNMKCDASKKTNLSGIIVNTGGWVRGAGYDSLKHAAGSFEVDVIVVLYEERLYKELKKDMPEFVRVVLLPKSGGVVLRSQSHRGDTREKKIREYFYGPKHCLFPHTFEVKFSEVKLFKIGAPVLPDSCLPLGMKPQDNKTKIVPVQPSPSLLHHVFSVNNGNSPEENLIEMNALGFIVLTEINIEKQCFTVLSPSPRPLPKSILLQFDMQFMDIQ</sequence>
<evidence type="ECO:0000256" key="3">
    <source>
        <dbReference type="ARBA" id="ARBA00022741"/>
    </source>
</evidence>
<evidence type="ECO:0000259" key="8">
    <source>
        <dbReference type="Pfam" id="PF16573"/>
    </source>
</evidence>
<dbReference type="PANTHER" id="PTHR12755:SF6">
    <property type="entry name" value="POLYRIBONUCLEOTIDE 5'-HYDROXYL-KINASE CLP1"/>
    <property type="match status" value="1"/>
</dbReference>
<keyword evidence="2 6" id="KW-0507">mRNA processing</keyword>
<evidence type="ECO:0000256" key="1">
    <source>
        <dbReference type="ARBA" id="ARBA00004123"/>
    </source>
</evidence>
<dbReference type="AlphaFoldDB" id="A0ABD3T4J0"/>
<evidence type="ECO:0000256" key="2">
    <source>
        <dbReference type="ARBA" id="ARBA00022664"/>
    </source>
</evidence>
<dbReference type="GO" id="GO:0031124">
    <property type="term" value="P:mRNA 3'-end processing"/>
    <property type="evidence" value="ECO:0007669"/>
    <property type="project" value="UniProtKB-UniRule"/>
</dbReference>
<dbReference type="Gene3D" id="2.60.120.1030">
    <property type="entry name" value="Clp1, DNA binding domain"/>
    <property type="match status" value="1"/>
</dbReference>
<dbReference type="GO" id="GO:0005634">
    <property type="term" value="C:nucleus"/>
    <property type="evidence" value="ECO:0007669"/>
    <property type="project" value="UniProtKB-SubCell"/>
</dbReference>
<keyword evidence="3 6" id="KW-0547">Nucleotide-binding</keyword>
<dbReference type="FunFam" id="2.40.30.330:FF:000001">
    <property type="entry name" value="Protein CLP1 homolog"/>
    <property type="match status" value="1"/>
</dbReference>
<reference evidence="10 11" key="1">
    <citation type="submission" date="2024-11" db="EMBL/GenBank/DDBJ databases">
        <title>Chromosome-level genome assembly of the freshwater bivalve Anodonta woodiana.</title>
        <authorList>
            <person name="Chen X."/>
        </authorList>
    </citation>
    <scope>NUCLEOTIDE SEQUENCE [LARGE SCALE GENOMIC DNA]</scope>
    <source>
        <strain evidence="10">MN2024</strain>
        <tissue evidence="10">Gills</tissue>
    </source>
</reference>
<dbReference type="Gene3D" id="3.40.50.300">
    <property type="entry name" value="P-loop containing nucleotide triphosphate hydrolases"/>
    <property type="match status" value="1"/>
</dbReference>
<comment type="caution">
    <text evidence="10">The sequence shown here is derived from an EMBL/GenBank/DDBJ whole genome shotgun (WGS) entry which is preliminary data.</text>
</comment>
<dbReference type="InterPro" id="IPR010655">
    <property type="entry name" value="Clp1_C"/>
</dbReference>
<feature type="binding site" evidence="6">
    <location>
        <position position="58"/>
    </location>
    <ligand>
        <name>ATP</name>
        <dbReference type="ChEBI" id="CHEBI:30616"/>
    </ligand>
</feature>
<keyword evidence="4 6" id="KW-0067">ATP-binding</keyword>
<evidence type="ECO:0000256" key="5">
    <source>
        <dbReference type="ARBA" id="ARBA00023242"/>
    </source>
</evidence>
<keyword evidence="5 6" id="KW-0539">Nucleus</keyword>
<dbReference type="PANTHER" id="PTHR12755">
    <property type="entry name" value="CLEAVAGE/POLYADENYLATION FACTOR IA SUBUNIT CLP1P"/>
    <property type="match status" value="1"/>
</dbReference>
<dbReference type="Pfam" id="PF16575">
    <property type="entry name" value="CLP1_P"/>
    <property type="match status" value="1"/>
</dbReference>
<dbReference type="HAMAP" id="MF_03035">
    <property type="entry name" value="Clp1"/>
    <property type="match status" value="1"/>
</dbReference>
<evidence type="ECO:0000256" key="4">
    <source>
        <dbReference type="ARBA" id="ARBA00022840"/>
    </source>
</evidence>
<dbReference type="FunFam" id="2.60.120.1030:FF:000001">
    <property type="entry name" value="Protein CLP1 homolog 5"/>
    <property type="match status" value="1"/>
</dbReference>
<feature type="binding site" evidence="6">
    <location>
        <begin position="120"/>
        <end position="125"/>
    </location>
    <ligand>
        <name>ATP</name>
        <dbReference type="ChEBI" id="CHEBI:30616"/>
    </ligand>
</feature>
<organism evidence="10 11">
    <name type="scientific">Sinanodonta woodiana</name>
    <name type="common">Chinese pond mussel</name>
    <name type="synonym">Anodonta woodiana</name>
    <dbReference type="NCBI Taxonomy" id="1069815"/>
    <lineage>
        <taxon>Eukaryota</taxon>
        <taxon>Metazoa</taxon>
        <taxon>Spiralia</taxon>
        <taxon>Lophotrochozoa</taxon>
        <taxon>Mollusca</taxon>
        <taxon>Bivalvia</taxon>
        <taxon>Autobranchia</taxon>
        <taxon>Heteroconchia</taxon>
        <taxon>Palaeoheterodonta</taxon>
        <taxon>Unionida</taxon>
        <taxon>Unionoidea</taxon>
        <taxon>Unionidae</taxon>
        <taxon>Unioninae</taxon>
        <taxon>Sinanodonta</taxon>
    </lineage>
</organism>
<dbReference type="EMBL" id="JBJQND010000019">
    <property type="protein sequence ID" value="KAL3831762.1"/>
    <property type="molecule type" value="Genomic_DNA"/>
</dbReference>
<evidence type="ECO:0000256" key="6">
    <source>
        <dbReference type="HAMAP-Rule" id="MF_03035"/>
    </source>
</evidence>
<dbReference type="SUPFAM" id="SSF52540">
    <property type="entry name" value="P-loop containing nucleoside triphosphate hydrolases"/>
    <property type="match status" value="1"/>
</dbReference>
<dbReference type="Gene3D" id="2.40.30.330">
    <property type="entry name" value="Pre-mRNA cleavage complex subunit Clp1, C-terminal domain"/>
    <property type="match status" value="1"/>
</dbReference>
<dbReference type="Pfam" id="PF16573">
    <property type="entry name" value="CLP1_N"/>
    <property type="match status" value="1"/>
</dbReference>
<dbReference type="GO" id="GO:0005524">
    <property type="term" value="F:ATP binding"/>
    <property type="evidence" value="ECO:0007669"/>
    <property type="project" value="UniProtKB-UniRule"/>
</dbReference>
<evidence type="ECO:0000313" key="11">
    <source>
        <dbReference type="Proteomes" id="UP001634394"/>
    </source>
</evidence>
<gene>
    <name evidence="10" type="ORF">ACJMK2_023469</name>
</gene>
<dbReference type="InterPro" id="IPR038238">
    <property type="entry name" value="Clp1_C_sf"/>
</dbReference>
<dbReference type="Pfam" id="PF06807">
    <property type="entry name" value="Clp1"/>
    <property type="match status" value="1"/>
</dbReference>
<dbReference type="Proteomes" id="UP001634394">
    <property type="component" value="Unassembled WGS sequence"/>
</dbReference>
<keyword evidence="11" id="KW-1185">Reference proteome</keyword>
<protein>
    <recommendedName>
        <fullName evidence="6">Protein CLP1 homolog</fullName>
    </recommendedName>
</protein>
<dbReference type="FunFam" id="3.40.50.300:FF:000454">
    <property type="entry name" value="Protein CLP1 homolog"/>
    <property type="match status" value="1"/>
</dbReference>
<dbReference type="GO" id="GO:0007420">
    <property type="term" value="P:brain development"/>
    <property type="evidence" value="ECO:0007669"/>
    <property type="project" value="UniProtKB-ARBA"/>
</dbReference>
<feature type="domain" description="Clp1 N-terminal" evidence="8">
    <location>
        <begin position="12"/>
        <end position="103"/>
    </location>
</feature>
<evidence type="ECO:0000259" key="7">
    <source>
        <dbReference type="Pfam" id="PF06807"/>
    </source>
</evidence>
<feature type="binding site" evidence="6">
    <location>
        <position position="18"/>
    </location>
    <ligand>
        <name>ATP</name>
        <dbReference type="ChEBI" id="CHEBI:30616"/>
    </ligand>
</feature>
<feature type="domain" description="Clp1 P-loop" evidence="9">
    <location>
        <begin position="117"/>
        <end position="303"/>
    </location>
</feature>